<dbReference type="Pfam" id="PF07833">
    <property type="entry name" value="Cu_amine_oxidN1"/>
    <property type="match status" value="1"/>
</dbReference>
<feature type="compositionally biased region" description="Basic and acidic residues" evidence="1">
    <location>
        <begin position="170"/>
        <end position="179"/>
    </location>
</feature>
<dbReference type="Proteomes" id="UP000052020">
    <property type="component" value="Unassembled WGS sequence"/>
</dbReference>
<dbReference type="AlphaFoldDB" id="A0A0S7XMA6"/>
<evidence type="ECO:0000313" key="4">
    <source>
        <dbReference type="Proteomes" id="UP000052020"/>
    </source>
</evidence>
<feature type="region of interest" description="Disordered" evidence="1">
    <location>
        <begin position="161"/>
        <end position="190"/>
    </location>
</feature>
<evidence type="ECO:0000313" key="3">
    <source>
        <dbReference type="EMBL" id="KPJ63618.1"/>
    </source>
</evidence>
<dbReference type="EMBL" id="LIZY01000072">
    <property type="protein sequence ID" value="KPJ63618.1"/>
    <property type="molecule type" value="Genomic_DNA"/>
</dbReference>
<comment type="caution">
    <text evidence="3">The sequence shown here is derived from an EMBL/GenBank/DDBJ whole genome shotgun (WGS) entry which is preliminary data.</text>
</comment>
<organism evidence="3 4">
    <name type="scientific">candidate division KD3-62 bacterium DG_56</name>
    <dbReference type="NCBI Taxonomy" id="1704032"/>
    <lineage>
        <taxon>Bacteria</taxon>
        <taxon>candidate division KD3-62</taxon>
    </lineage>
</organism>
<accession>A0A0S7XMA6</accession>
<proteinExistence type="predicted"/>
<feature type="domain" description="Copper amine oxidase-like N-terminal" evidence="2">
    <location>
        <begin position="39"/>
        <end position="136"/>
    </location>
</feature>
<dbReference type="InterPro" id="IPR036582">
    <property type="entry name" value="Mao_N_sf"/>
</dbReference>
<evidence type="ECO:0000259" key="2">
    <source>
        <dbReference type="Pfam" id="PF07833"/>
    </source>
</evidence>
<protein>
    <recommendedName>
        <fullName evidence="2">Copper amine oxidase-like N-terminal domain-containing protein</fullName>
    </recommendedName>
</protein>
<reference evidence="3 4" key="1">
    <citation type="journal article" date="2015" name="Microbiome">
        <title>Genomic resolution of linkages in carbon, nitrogen, and sulfur cycling among widespread estuary sediment bacteria.</title>
        <authorList>
            <person name="Baker B.J."/>
            <person name="Lazar C.S."/>
            <person name="Teske A.P."/>
            <person name="Dick G.J."/>
        </authorList>
    </citation>
    <scope>NUCLEOTIDE SEQUENCE [LARGE SCALE GENOMIC DNA]</scope>
    <source>
        <strain evidence="3">DG_56</strain>
    </source>
</reference>
<sequence>MKRVILGLVATSLVTGLVLLPVGPATADKIVVVNNYYGDTPFIYGGYSYIPIRNVKEALGAALLWDSLKQRAVLTYNGHELGLVVGSPVVHLDGAPVSFPVAPVIVNNYVFVPVTTIRRCLNVPVEYDGKKREVKIRGPKHWSVFTVNPHPKSSIVAKLKRHEKQFGAQKKHDKEDKSQGKGGKAKGKKK</sequence>
<dbReference type="InterPro" id="IPR012854">
    <property type="entry name" value="Cu_amine_oxidase-like_N"/>
</dbReference>
<gene>
    <name evidence="3" type="ORF">AMK68_03485</name>
</gene>
<dbReference type="SUPFAM" id="SSF55383">
    <property type="entry name" value="Copper amine oxidase, domain N"/>
    <property type="match status" value="1"/>
</dbReference>
<dbReference type="Gene3D" id="3.30.457.10">
    <property type="entry name" value="Copper amine oxidase-like, N-terminal domain"/>
    <property type="match status" value="1"/>
</dbReference>
<evidence type="ECO:0000256" key="1">
    <source>
        <dbReference type="SAM" id="MobiDB-lite"/>
    </source>
</evidence>
<name>A0A0S7XMA6_9BACT</name>